<keyword evidence="4" id="KW-1185">Reference proteome</keyword>
<evidence type="ECO:0000313" key="4">
    <source>
        <dbReference type="Proteomes" id="UP000298347"/>
    </source>
</evidence>
<dbReference type="GO" id="GO:0000270">
    <property type="term" value="P:peptidoglycan metabolic process"/>
    <property type="evidence" value="ECO:0007669"/>
    <property type="project" value="TreeGrafter"/>
</dbReference>
<dbReference type="EMBL" id="SRJD01000007">
    <property type="protein sequence ID" value="TGA98501.1"/>
    <property type="molecule type" value="Genomic_DNA"/>
</dbReference>
<dbReference type="AlphaFoldDB" id="A0A4Z0GPE1"/>
<keyword evidence="1" id="KW-1133">Transmembrane helix</keyword>
<dbReference type="GO" id="GO:0005886">
    <property type="term" value="C:plasma membrane"/>
    <property type="evidence" value="ECO:0007669"/>
    <property type="project" value="TreeGrafter"/>
</dbReference>
<dbReference type="OrthoDB" id="9782395at2"/>
<protein>
    <submittedName>
        <fullName evidence="3">YdcF family protein</fullName>
    </submittedName>
</protein>
<proteinExistence type="predicted"/>
<evidence type="ECO:0000313" key="3">
    <source>
        <dbReference type="EMBL" id="TGA98501.1"/>
    </source>
</evidence>
<evidence type="ECO:0000256" key="1">
    <source>
        <dbReference type="SAM" id="Phobius"/>
    </source>
</evidence>
<comment type="caution">
    <text evidence="3">The sequence shown here is derived from an EMBL/GenBank/DDBJ whole genome shotgun (WGS) entry which is preliminary data.</text>
</comment>
<feature type="transmembrane region" description="Helical" evidence="1">
    <location>
        <begin position="6"/>
        <end position="29"/>
    </location>
</feature>
<dbReference type="CDD" id="cd06259">
    <property type="entry name" value="YdcF-like"/>
    <property type="match status" value="1"/>
</dbReference>
<dbReference type="GO" id="GO:0043164">
    <property type="term" value="P:Gram-negative-bacterium-type cell wall biogenesis"/>
    <property type="evidence" value="ECO:0007669"/>
    <property type="project" value="TreeGrafter"/>
</dbReference>
<dbReference type="Pfam" id="PF02698">
    <property type="entry name" value="DUF218"/>
    <property type="match status" value="1"/>
</dbReference>
<dbReference type="Gene3D" id="3.40.50.620">
    <property type="entry name" value="HUPs"/>
    <property type="match status" value="1"/>
</dbReference>
<dbReference type="InterPro" id="IPR014729">
    <property type="entry name" value="Rossmann-like_a/b/a_fold"/>
</dbReference>
<accession>A0A4Z0GPE1</accession>
<evidence type="ECO:0000259" key="2">
    <source>
        <dbReference type="Pfam" id="PF02698"/>
    </source>
</evidence>
<name>A0A4Z0GPE1_9BACL</name>
<dbReference type="PANTHER" id="PTHR30336">
    <property type="entry name" value="INNER MEMBRANE PROTEIN, PROBABLE PERMEASE"/>
    <property type="match status" value="1"/>
</dbReference>
<gene>
    <name evidence="3" type="ORF">E4665_08250</name>
</gene>
<dbReference type="Proteomes" id="UP000298347">
    <property type="component" value="Unassembled WGS sequence"/>
</dbReference>
<dbReference type="InterPro" id="IPR003848">
    <property type="entry name" value="DUF218"/>
</dbReference>
<reference evidence="3 4" key="1">
    <citation type="journal article" date="2015" name="Int. J. Syst. Evol. Microbiol.">
        <title>Sporolactobacillus shoreae sp. nov. and Sporolactobacillus spathodeae sp. nov., two spore-forming lactic acid bacteria isolated from tree barks in Thailand.</title>
        <authorList>
            <person name="Thamacharoensuk T."/>
            <person name="Kitahara M."/>
            <person name="Ohkuma M."/>
            <person name="Thongchul N."/>
            <person name="Tanasupawat S."/>
        </authorList>
    </citation>
    <scope>NUCLEOTIDE SEQUENCE [LARGE SCALE GENOMIC DNA]</scope>
    <source>
        <strain evidence="3 4">BK92</strain>
    </source>
</reference>
<keyword evidence="1" id="KW-0472">Membrane</keyword>
<sequence length="246" mass="27123">MEYIIKFIYGFILPPGLFFTLMVILSLWLRQRNRRLFFLTGGFALLLYLSFIPLTGILLVHPLENSYKPPAHPNGDVIVMLGGGATLGTPDMNGEGQLSGDAANRLMTAFRLYRETGLPVIVSGGKVYPDSGVEADIAKRELIALGMPANKVIVENKSITTRQNAINTKKILVRFHYVRPVLVTSAFHMPRAVRNFSQIGIRVGPYPTDYLASKKLSLYPGQFVPSDGGVAFTAIKEYAGLLTTLF</sequence>
<keyword evidence="1" id="KW-0812">Transmembrane</keyword>
<dbReference type="PANTHER" id="PTHR30336:SF4">
    <property type="entry name" value="ENVELOPE BIOGENESIS FACTOR ELYC"/>
    <property type="match status" value="1"/>
</dbReference>
<organism evidence="3 4">
    <name type="scientific">Sporolactobacillus shoreae</name>
    <dbReference type="NCBI Taxonomy" id="1465501"/>
    <lineage>
        <taxon>Bacteria</taxon>
        <taxon>Bacillati</taxon>
        <taxon>Bacillota</taxon>
        <taxon>Bacilli</taxon>
        <taxon>Bacillales</taxon>
        <taxon>Sporolactobacillaceae</taxon>
        <taxon>Sporolactobacillus</taxon>
    </lineage>
</organism>
<dbReference type="RefSeq" id="WP_135348311.1">
    <property type="nucleotide sequence ID" value="NZ_SRJD01000007.1"/>
</dbReference>
<dbReference type="InterPro" id="IPR051599">
    <property type="entry name" value="Cell_Envelope_Assoc"/>
</dbReference>
<feature type="domain" description="DUF218" evidence="2">
    <location>
        <begin position="76"/>
        <end position="240"/>
    </location>
</feature>
<feature type="transmembrane region" description="Helical" evidence="1">
    <location>
        <begin position="36"/>
        <end position="60"/>
    </location>
</feature>